<sequence>MAKGFILARGPPPLRQQEPRKNTDKRGAPSTSRPSGAPSLPTVQRPHRPPARVYQMTLDEAKKAYDVVTGTFFVNLSHSRVLFDSGADRSFVSERFSQRFSVPISQLKPPLDVEVAKNKVIRVTDVFQNCEIEIYNGKYLIDLIPILMGELDVVIGMDWLGTNEVIISCRHKLVRLKTPSGGEVIIYGERKKANLLFVLMLEPRNTWHVAVKPI</sequence>
<dbReference type="CDD" id="cd00303">
    <property type="entry name" value="retropepsin_like"/>
    <property type="match status" value="1"/>
</dbReference>
<evidence type="ECO:0000256" key="1">
    <source>
        <dbReference type="SAM" id="MobiDB-lite"/>
    </source>
</evidence>
<keyword evidence="2" id="KW-0808">Transferase</keyword>
<dbReference type="PANTHER" id="PTHR15503:SF41">
    <property type="entry name" value="NUCLEOTIDYLTRANSFERASE, RIBONUCLEASE H"/>
    <property type="match status" value="1"/>
</dbReference>
<protein>
    <submittedName>
        <fullName evidence="2">Reverse transcriptase domain-containing protein</fullName>
    </submittedName>
</protein>
<gene>
    <name evidence="2" type="ORF">CTI12_AA102510</name>
</gene>
<reference evidence="2 3" key="1">
    <citation type="journal article" date="2018" name="Mol. Plant">
        <title>The genome of Artemisia annua provides insight into the evolution of Asteraceae family and artemisinin biosynthesis.</title>
        <authorList>
            <person name="Shen Q."/>
            <person name="Zhang L."/>
            <person name="Liao Z."/>
            <person name="Wang S."/>
            <person name="Yan T."/>
            <person name="Shi P."/>
            <person name="Liu M."/>
            <person name="Fu X."/>
            <person name="Pan Q."/>
            <person name="Wang Y."/>
            <person name="Lv Z."/>
            <person name="Lu X."/>
            <person name="Zhang F."/>
            <person name="Jiang W."/>
            <person name="Ma Y."/>
            <person name="Chen M."/>
            <person name="Hao X."/>
            <person name="Li L."/>
            <person name="Tang Y."/>
            <person name="Lv G."/>
            <person name="Zhou Y."/>
            <person name="Sun X."/>
            <person name="Brodelius P.E."/>
            <person name="Rose J.K.C."/>
            <person name="Tang K."/>
        </authorList>
    </citation>
    <scope>NUCLEOTIDE SEQUENCE [LARGE SCALE GENOMIC DNA]</scope>
    <source>
        <strain evidence="3">cv. Huhao1</strain>
        <tissue evidence="2">Leaf</tissue>
    </source>
</reference>
<keyword evidence="2" id="KW-0695">RNA-directed DNA polymerase</keyword>
<dbReference type="SUPFAM" id="SSF50630">
    <property type="entry name" value="Acid proteases"/>
    <property type="match status" value="1"/>
</dbReference>
<dbReference type="EMBL" id="PKPP01000638">
    <property type="protein sequence ID" value="PWA90325.1"/>
    <property type="molecule type" value="Genomic_DNA"/>
</dbReference>
<feature type="compositionally biased region" description="Basic and acidic residues" evidence="1">
    <location>
        <begin position="17"/>
        <end position="27"/>
    </location>
</feature>
<name>A0A2U1PX67_ARTAN</name>
<comment type="caution">
    <text evidence="2">The sequence shown here is derived from an EMBL/GenBank/DDBJ whole genome shotgun (WGS) entry which is preliminary data.</text>
</comment>
<dbReference type="Pfam" id="PF08284">
    <property type="entry name" value="RVP_2"/>
    <property type="match status" value="1"/>
</dbReference>
<accession>A0A2U1PX67</accession>
<dbReference type="Gene3D" id="2.40.70.10">
    <property type="entry name" value="Acid Proteases"/>
    <property type="match status" value="1"/>
</dbReference>
<organism evidence="2 3">
    <name type="scientific">Artemisia annua</name>
    <name type="common">Sweet wormwood</name>
    <dbReference type="NCBI Taxonomy" id="35608"/>
    <lineage>
        <taxon>Eukaryota</taxon>
        <taxon>Viridiplantae</taxon>
        <taxon>Streptophyta</taxon>
        <taxon>Embryophyta</taxon>
        <taxon>Tracheophyta</taxon>
        <taxon>Spermatophyta</taxon>
        <taxon>Magnoliopsida</taxon>
        <taxon>eudicotyledons</taxon>
        <taxon>Gunneridae</taxon>
        <taxon>Pentapetalae</taxon>
        <taxon>asterids</taxon>
        <taxon>campanulids</taxon>
        <taxon>Asterales</taxon>
        <taxon>Asteraceae</taxon>
        <taxon>Asteroideae</taxon>
        <taxon>Anthemideae</taxon>
        <taxon>Artemisiinae</taxon>
        <taxon>Artemisia</taxon>
    </lineage>
</organism>
<proteinExistence type="predicted"/>
<dbReference type="GO" id="GO:0003964">
    <property type="term" value="F:RNA-directed DNA polymerase activity"/>
    <property type="evidence" value="ECO:0007669"/>
    <property type="project" value="UniProtKB-KW"/>
</dbReference>
<keyword evidence="2" id="KW-0548">Nucleotidyltransferase</keyword>
<dbReference type="PANTHER" id="PTHR15503">
    <property type="entry name" value="LDOC1 RELATED"/>
    <property type="match status" value="1"/>
</dbReference>
<evidence type="ECO:0000313" key="3">
    <source>
        <dbReference type="Proteomes" id="UP000245207"/>
    </source>
</evidence>
<dbReference type="OrthoDB" id="1751327at2759"/>
<dbReference type="AlphaFoldDB" id="A0A2U1PX67"/>
<feature type="region of interest" description="Disordered" evidence="1">
    <location>
        <begin position="1"/>
        <end position="50"/>
    </location>
</feature>
<dbReference type="Proteomes" id="UP000245207">
    <property type="component" value="Unassembled WGS sequence"/>
</dbReference>
<dbReference type="InterPro" id="IPR021109">
    <property type="entry name" value="Peptidase_aspartic_dom_sf"/>
</dbReference>
<evidence type="ECO:0000313" key="2">
    <source>
        <dbReference type="EMBL" id="PWA90325.1"/>
    </source>
</evidence>
<keyword evidence="3" id="KW-1185">Reference proteome</keyword>
<dbReference type="InterPro" id="IPR032567">
    <property type="entry name" value="RTL1-rel"/>
</dbReference>